<feature type="compositionally biased region" description="Pro residues" evidence="1">
    <location>
        <begin position="126"/>
        <end position="137"/>
    </location>
</feature>
<feature type="region of interest" description="Disordered" evidence="1">
    <location>
        <begin position="94"/>
        <end position="193"/>
    </location>
</feature>
<evidence type="ECO:0000256" key="1">
    <source>
        <dbReference type="SAM" id="MobiDB-lite"/>
    </source>
</evidence>
<evidence type="ECO:0000313" key="3">
    <source>
        <dbReference type="Proteomes" id="UP000540685"/>
    </source>
</evidence>
<accession>A0A7W9IGP6</accession>
<comment type="caution">
    <text evidence="2">The sequence shown here is derived from an EMBL/GenBank/DDBJ whole genome shotgun (WGS) entry which is preliminary data.</text>
</comment>
<name>A0A7W9IGP6_9ACTN</name>
<proteinExistence type="predicted"/>
<gene>
    <name evidence="2" type="ORF">F4562_003415</name>
</gene>
<sequence length="310" mass="33411">MTNLSAPVLDRTMALGDGCGCFADASPMPMGCAVCGHAPYAHGCPGQPTDHDYVQPDGALMNARLEARHRGGPQVLPRVEPPADVAPVEVIPLVPAQRRPEPPVQQTPAPVPAADPPAVPQQAPLPAAPAVPPPLPRRTPRPFLRPGSRPAATRPARRGDRPRPAPGRITSVRSAGQAKATPPTHRPPVPDGALQALLPHHIRRTRLSPYTTERVLDRMEVRSMEDARSTTPAPAIPTIPGWRLIISDKGRFWAIRRTRFPRGALRAGAEPTVDADTFDEVQAEVTRQEEIAKRVAETTPQEETAERVVS</sequence>
<dbReference type="RefSeq" id="WP_246473455.1">
    <property type="nucleotide sequence ID" value="NZ_JACHMP010000001.1"/>
</dbReference>
<dbReference type="AlphaFoldDB" id="A0A7W9IGP6"/>
<reference evidence="2 3" key="1">
    <citation type="submission" date="2020-08" db="EMBL/GenBank/DDBJ databases">
        <title>Sequencing the genomes of 1000 actinobacteria strains.</title>
        <authorList>
            <person name="Klenk H.-P."/>
        </authorList>
    </citation>
    <scope>NUCLEOTIDE SEQUENCE [LARGE SCALE GENOMIC DNA]</scope>
    <source>
        <strain evidence="2 3">DSM 46887</strain>
    </source>
</reference>
<feature type="compositionally biased region" description="Low complexity" evidence="1">
    <location>
        <begin position="141"/>
        <end position="154"/>
    </location>
</feature>
<evidence type="ECO:0000313" key="2">
    <source>
        <dbReference type="EMBL" id="MBB5820353.1"/>
    </source>
</evidence>
<dbReference type="EMBL" id="JACHMP010000001">
    <property type="protein sequence ID" value="MBB5820353.1"/>
    <property type="molecule type" value="Genomic_DNA"/>
</dbReference>
<keyword evidence="3" id="KW-1185">Reference proteome</keyword>
<dbReference type="Proteomes" id="UP000540685">
    <property type="component" value="Unassembled WGS sequence"/>
</dbReference>
<organism evidence="2 3">
    <name type="scientific">Streptosporangium becharense</name>
    <dbReference type="NCBI Taxonomy" id="1816182"/>
    <lineage>
        <taxon>Bacteria</taxon>
        <taxon>Bacillati</taxon>
        <taxon>Actinomycetota</taxon>
        <taxon>Actinomycetes</taxon>
        <taxon>Streptosporangiales</taxon>
        <taxon>Streptosporangiaceae</taxon>
        <taxon>Streptosporangium</taxon>
    </lineage>
</organism>
<protein>
    <submittedName>
        <fullName evidence="2">Uncharacterized protein</fullName>
    </submittedName>
</protein>
<feature type="compositionally biased region" description="Pro residues" evidence="1">
    <location>
        <begin position="102"/>
        <end position="119"/>
    </location>
</feature>